<dbReference type="Proteomes" id="UP000180215">
    <property type="component" value="Unassembled WGS sequence"/>
</dbReference>
<protein>
    <submittedName>
        <fullName evidence="1">Uncharacterized protein</fullName>
    </submittedName>
</protein>
<proteinExistence type="predicted"/>
<sequence>MLQQTIIPGVDASGAGCGRLIVPPSLGGALYAAYTLGTDFDPEPRRDQSGNGRHAALFGAGVDATGMDCGPANRLIVPFTGLDLMAGVGATLISIAKVAPTSRHALISNYAGANVQSLALYAYESDAMVIAAEADGANQGTNVYGIGAVDPDRGKSFYMYAATYTPINFGVGLGRNNSVGFYGGTLNKGPITGGAGFFCIGYNPVPNDPGIGRHAIDLFYRGALTQAQLTQVYSWAKAELAKSQVALS</sequence>
<comment type="caution">
    <text evidence="1">The sequence shown here is derived from an EMBL/GenBank/DDBJ whole genome shotgun (WGS) entry which is preliminary data.</text>
</comment>
<reference evidence="1 2" key="1">
    <citation type="submission" date="2016-10" db="EMBL/GenBank/DDBJ databases">
        <title>Draft genome sequence of Methylobacterium extorquens CP3, a seed endophyte of Crotalaria pumila with plant growth-promoting and metal tolerance properties.</title>
        <authorList>
            <person name="Sanchez-Lopez A.S."/>
            <person name="Van Hamme J.D."/>
            <person name="Thijs S."/>
            <person name="Mcammond B.M."/>
            <person name="Stevens V."/>
            <person name="Gonzalez-Chavez M.D.C."/>
            <person name="Vangronsveld J."/>
        </authorList>
    </citation>
    <scope>NUCLEOTIDE SEQUENCE [LARGE SCALE GENOMIC DNA]</scope>
    <source>
        <strain evidence="1 2">CP3</strain>
    </source>
</reference>
<dbReference type="AlphaFoldDB" id="A0A1S1P951"/>
<accession>A0A1S1P951</accession>
<organism evidence="1 2">
    <name type="scientific">Methylorubrum extorquens</name>
    <name type="common">Methylobacterium dichloromethanicum</name>
    <name type="synonym">Methylobacterium extorquens</name>
    <dbReference type="NCBI Taxonomy" id="408"/>
    <lineage>
        <taxon>Bacteria</taxon>
        <taxon>Pseudomonadati</taxon>
        <taxon>Pseudomonadota</taxon>
        <taxon>Alphaproteobacteria</taxon>
        <taxon>Hyphomicrobiales</taxon>
        <taxon>Methylobacteriaceae</taxon>
        <taxon>Methylorubrum</taxon>
    </lineage>
</organism>
<dbReference type="EMBL" id="MNAO01000022">
    <property type="protein sequence ID" value="OHV17756.1"/>
    <property type="molecule type" value="Genomic_DNA"/>
</dbReference>
<gene>
    <name evidence="1" type="ORF">BK022_03620</name>
</gene>
<evidence type="ECO:0000313" key="1">
    <source>
        <dbReference type="EMBL" id="OHV17756.1"/>
    </source>
</evidence>
<evidence type="ECO:0000313" key="2">
    <source>
        <dbReference type="Proteomes" id="UP000180215"/>
    </source>
</evidence>
<name>A0A1S1P951_METEX</name>